<organism evidence="1 2">
    <name type="scientific">Smallanthus sonchifolius</name>
    <dbReference type="NCBI Taxonomy" id="185202"/>
    <lineage>
        <taxon>Eukaryota</taxon>
        <taxon>Viridiplantae</taxon>
        <taxon>Streptophyta</taxon>
        <taxon>Embryophyta</taxon>
        <taxon>Tracheophyta</taxon>
        <taxon>Spermatophyta</taxon>
        <taxon>Magnoliopsida</taxon>
        <taxon>eudicotyledons</taxon>
        <taxon>Gunneridae</taxon>
        <taxon>Pentapetalae</taxon>
        <taxon>asterids</taxon>
        <taxon>campanulids</taxon>
        <taxon>Asterales</taxon>
        <taxon>Asteraceae</taxon>
        <taxon>Asteroideae</taxon>
        <taxon>Heliantheae alliance</taxon>
        <taxon>Millerieae</taxon>
        <taxon>Smallanthus</taxon>
    </lineage>
</organism>
<evidence type="ECO:0000313" key="2">
    <source>
        <dbReference type="Proteomes" id="UP001056120"/>
    </source>
</evidence>
<comment type="caution">
    <text evidence="1">The sequence shown here is derived from an EMBL/GenBank/DDBJ whole genome shotgun (WGS) entry which is preliminary data.</text>
</comment>
<reference evidence="2" key="1">
    <citation type="journal article" date="2022" name="Mol. Ecol. Resour.">
        <title>The genomes of chicory, endive, great burdock and yacon provide insights into Asteraceae palaeo-polyploidization history and plant inulin production.</title>
        <authorList>
            <person name="Fan W."/>
            <person name="Wang S."/>
            <person name="Wang H."/>
            <person name="Wang A."/>
            <person name="Jiang F."/>
            <person name="Liu H."/>
            <person name="Zhao H."/>
            <person name="Xu D."/>
            <person name="Zhang Y."/>
        </authorList>
    </citation>
    <scope>NUCLEOTIDE SEQUENCE [LARGE SCALE GENOMIC DNA]</scope>
    <source>
        <strain evidence="2">cv. Yunnan</strain>
    </source>
</reference>
<dbReference type="Proteomes" id="UP001056120">
    <property type="component" value="Linkage Group LG24"/>
</dbReference>
<name>A0ACB9ASS2_9ASTR</name>
<proteinExistence type="predicted"/>
<gene>
    <name evidence="1" type="ORF">L1987_71846</name>
</gene>
<dbReference type="EMBL" id="CM042041">
    <property type="protein sequence ID" value="KAI3713272.1"/>
    <property type="molecule type" value="Genomic_DNA"/>
</dbReference>
<reference evidence="1 2" key="2">
    <citation type="journal article" date="2022" name="Mol. Ecol. Resour.">
        <title>The genomes of chicory, endive, great burdock and yacon provide insights into Asteraceae paleo-polyploidization history and plant inulin production.</title>
        <authorList>
            <person name="Fan W."/>
            <person name="Wang S."/>
            <person name="Wang H."/>
            <person name="Wang A."/>
            <person name="Jiang F."/>
            <person name="Liu H."/>
            <person name="Zhao H."/>
            <person name="Xu D."/>
            <person name="Zhang Y."/>
        </authorList>
    </citation>
    <scope>NUCLEOTIDE SEQUENCE [LARGE SCALE GENOMIC DNA]</scope>
    <source>
        <strain evidence="2">cv. Yunnan</strain>
        <tissue evidence="1">Leaves</tissue>
    </source>
</reference>
<evidence type="ECO:0000313" key="1">
    <source>
        <dbReference type="EMBL" id="KAI3713272.1"/>
    </source>
</evidence>
<accession>A0ACB9ASS2</accession>
<sequence>MPYDHILFSFGASVVVSRVARFAFAQLRQLQFSRDLRFLGLIFDVVGDSVGFSRDVWEVFGLGLYAF</sequence>
<keyword evidence="2" id="KW-1185">Reference proteome</keyword>
<protein>
    <submittedName>
        <fullName evidence="1">Uncharacterized protein</fullName>
    </submittedName>
</protein>